<gene>
    <name evidence="2" type="ORF">BDN71DRAFT_1442519</name>
</gene>
<evidence type="ECO:0000256" key="1">
    <source>
        <dbReference type="SAM" id="MobiDB-lite"/>
    </source>
</evidence>
<name>A0A9P6A6C2_PLEER</name>
<dbReference type="SUPFAM" id="SSF52047">
    <property type="entry name" value="RNI-like"/>
    <property type="match status" value="1"/>
</dbReference>
<dbReference type="EMBL" id="MU154534">
    <property type="protein sequence ID" value="KAF9499035.1"/>
    <property type="molecule type" value="Genomic_DNA"/>
</dbReference>
<evidence type="ECO:0000313" key="2">
    <source>
        <dbReference type="EMBL" id="KAF9499035.1"/>
    </source>
</evidence>
<comment type="caution">
    <text evidence="2">The sequence shown here is derived from an EMBL/GenBank/DDBJ whole genome shotgun (WGS) entry which is preliminary data.</text>
</comment>
<sequence length="375" mass="43165">MSLNTLKKQYDTKILACREELRQLKEARNNDCSATRDLSLEILATIFRYAVRPYTKRRSPRAMVISHVCRCWRKAALDEPRLWGNLDGLTVRWTHKCLKRSKESPLRIWHVDEYESPSRSDTDSPYTREKNMDSVPEDPEYADYSPEEDYGMYRDFDPSEKTKEILFKHSARLEQLHIDSCQTDTIARLNQPTPHLSLLTVFGTCEFPPDFFGGVAPAGLHTVKLYRCSLSLGDWSQNIHHLRLSCCRLDGDVFAALSAMAHLEDLRISFHTDPVAPFAEDKSYLLPNLHTATFILRAGHEPIVNTFPHISAPSLKQLVMSWPARFEDEALASRATHIFKTFSPETINWVSSKFDKSKHRLEFEGDGSCIIFHNF</sequence>
<dbReference type="Gene3D" id="3.80.10.10">
    <property type="entry name" value="Ribonuclease Inhibitor"/>
    <property type="match status" value="1"/>
</dbReference>
<accession>A0A9P6A6C2</accession>
<keyword evidence="3" id="KW-1185">Reference proteome</keyword>
<feature type="compositionally biased region" description="Basic and acidic residues" evidence="1">
    <location>
        <begin position="115"/>
        <end position="132"/>
    </location>
</feature>
<dbReference type="AlphaFoldDB" id="A0A9P6A6C2"/>
<dbReference type="Gene3D" id="1.20.1280.50">
    <property type="match status" value="1"/>
</dbReference>
<reference evidence="2" key="1">
    <citation type="submission" date="2020-11" db="EMBL/GenBank/DDBJ databases">
        <authorList>
            <consortium name="DOE Joint Genome Institute"/>
            <person name="Ahrendt S."/>
            <person name="Riley R."/>
            <person name="Andreopoulos W."/>
            <person name="Labutti K."/>
            <person name="Pangilinan J."/>
            <person name="Ruiz-Duenas F.J."/>
            <person name="Barrasa J.M."/>
            <person name="Sanchez-Garcia M."/>
            <person name="Camarero S."/>
            <person name="Miyauchi S."/>
            <person name="Serrano A."/>
            <person name="Linde D."/>
            <person name="Babiker R."/>
            <person name="Drula E."/>
            <person name="Ayuso-Fernandez I."/>
            <person name="Pacheco R."/>
            <person name="Padilla G."/>
            <person name="Ferreira P."/>
            <person name="Barriuso J."/>
            <person name="Kellner H."/>
            <person name="Castanera R."/>
            <person name="Alfaro M."/>
            <person name="Ramirez L."/>
            <person name="Pisabarro A.G."/>
            <person name="Kuo A."/>
            <person name="Tritt A."/>
            <person name="Lipzen A."/>
            <person name="He G."/>
            <person name="Yan M."/>
            <person name="Ng V."/>
            <person name="Cullen D."/>
            <person name="Martin F."/>
            <person name="Rosso M.-N."/>
            <person name="Henrissat B."/>
            <person name="Hibbett D."/>
            <person name="Martinez A.T."/>
            <person name="Grigoriev I.V."/>
        </authorList>
    </citation>
    <scope>NUCLEOTIDE SEQUENCE</scope>
    <source>
        <strain evidence="2">ATCC 90797</strain>
    </source>
</reference>
<organism evidence="2 3">
    <name type="scientific">Pleurotus eryngii</name>
    <name type="common">Boletus of the steppes</name>
    <dbReference type="NCBI Taxonomy" id="5323"/>
    <lineage>
        <taxon>Eukaryota</taxon>
        <taxon>Fungi</taxon>
        <taxon>Dikarya</taxon>
        <taxon>Basidiomycota</taxon>
        <taxon>Agaricomycotina</taxon>
        <taxon>Agaricomycetes</taxon>
        <taxon>Agaricomycetidae</taxon>
        <taxon>Agaricales</taxon>
        <taxon>Pleurotineae</taxon>
        <taxon>Pleurotaceae</taxon>
        <taxon>Pleurotus</taxon>
    </lineage>
</organism>
<proteinExistence type="predicted"/>
<evidence type="ECO:0000313" key="3">
    <source>
        <dbReference type="Proteomes" id="UP000807025"/>
    </source>
</evidence>
<protein>
    <recommendedName>
        <fullName evidence="4">F-box domain-containing protein</fullName>
    </recommendedName>
</protein>
<dbReference type="OrthoDB" id="2269034at2759"/>
<feature type="region of interest" description="Disordered" evidence="1">
    <location>
        <begin position="115"/>
        <end position="142"/>
    </location>
</feature>
<dbReference type="InterPro" id="IPR032675">
    <property type="entry name" value="LRR_dom_sf"/>
</dbReference>
<evidence type="ECO:0008006" key="4">
    <source>
        <dbReference type="Google" id="ProtNLM"/>
    </source>
</evidence>
<dbReference type="Proteomes" id="UP000807025">
    <property type="component" value="Unassembled WGS sequence"/>
</dbReference>